<keyword evidence="1" id="KW-0235">DNA replication</keyword>
<dbReference type="AlphaFoldDB" id="A0A0Z8KPP9"/>
<feature type="domain" description="AAA+ ATPase" evidence="2">
    <location>
        <begin position="35"/>
        <end position="146"/>
    </location>
</feature>
<protein>
    <submittedName>
        <fullName evidence="3">Chromosomal replication initiator protein dnaA</fullName>
    </submittedName>
</protein>
<evidence type="ECO:0000256" key="1">
    <source>
        <dbReference type="RuleBase" id="RU004227"/>
    </source>
</evidence>
<comment type="similarity">
    <text evidence="1">Belongs to the DnaA family.</text>
</comment>
<dbReference type="PANTHER" id="PTHR30050:SF5">
    <property type="entry name" value="DNAA REGULATORY INACTIVATOR HDA"/>
    <property type="match status" value="1"/>
</dbReference>
<dbReference type="Pfam" id="PF00308">
    <property type="entry name" value="Bac_DnaA"/>
    <property type="match status" value="1"/>
</dbReference>
<dbReference type="Proteomes" id="UP000069831">
    <property type="component" value="Unassembled WGS sequence"/>
</dbReference>
<gene>
    <name evidence="3" type="primary">dnaA_1</name>
    <name evidence="3" type="ORF">ERS132457_00832</name>
</gene>
<dbReference type="InterPro" id="IPR027417">
    <property type="entry name" value="P-loop_NTPase"/>
</dbReference>
<reference evidence="3 4" key="1">
    <citation type="submission" date="2016-02" db="EMBL/GenBank/DDBJ databases">
        <authorList>
            <consortium name="Pathogen Informatics"/>
        </authorList>
    </citation>
    <scope>NUCLEOTIDE SEQUENCE [LARGE SCALE GENOMIC DNA]</scope>
    <source>
        <strain evidence="3 4">LSS95</strain>
    </source>
</reference>
<dbReference type="InterPro" id="IPR003593">
    <property type="entry name" value="AAA+_ATPase"/>
</dbReference>
<accession>A0A0Z8KPP9</accession>
<dbReference type="PANTHER" id="PTHR30050">
    <property type="entry name" value="CHROMOSOMAL REPLICATION INITIATOR PROTEIN DNAA"/>
    <property type="match status" value="1"/>
</dbReference>
<name>A0A0Z8KPP9_STRSU</name>
<dbReference type="EMBL" id="FIIR01000006">
    <property type="protein sequence ID" value="CYV76167.1"/>
    <property type="molecule type" value="Genomic_DNA"/>
</dbReference>
<dbReference type="RefSeq" id="WP_061512300.1">
    <property type="nucleotide sequence ID" value="NZ_CEEK01000003.1"/>
</dbReference>
<dbReference type="GO" id="GO:0003688">
    <property type="term" value="F:DNA replication origin binding"/>
    <property type="evidence" value="ECO:0007669"/>
    <property type="project" value="TreeGrafter"/>
</dbReference>
<dbReference type="Gene3D" id="3.40.50.300">
    <property type="entry name" value="P-loop containing nucleotide triphosphate hydrolases"/>
    <property type="match status" value="1"/>
</dbReference>
<proteinExistence type="inferred from homology"/>
<dbReference type="GO" id="GO:0006270">
    <property type="term" value="P:DNA replication initiation"/>
    <property type="evidence" value="ECO:0007669"/>
    <property type="project" value="TreeGrafter"/>
</dbReference>
<dbReference type="InterPro" id="IPR020591">
    <property type="entry name" value="Chromosome_initiator_DnaA-like"/>
</dbReference>
<evidence type="ECO:0000313" key="4">
    <source>
        <dbReference type="Proteomes" id="UP000069831"/>
    </source>
</evidence>
<evidence type="ECO:0000259" key="2">
    <source>
        <dbReference type="SMART" id="SM00382"/>
    </source>
</evidence>
<dbReference type="SMART" id="SM00382">
    <property type="entry name" value="AAA"/>
    <property type="match status" value="1"/>
</dbReference>
<dbReference type="InterPro" id="IPR013317">
    <property type="entry name" value="DnaA_dom"/>
</dbReference>
<sequence length="153" mass="17158">MKPVNKNQTFENFSVNDGNAWALAALKTVIKDKNYYNPVYVYGEKGVGKSHLLNATINAIVELNKVVFLSAKELSDEIIENVMLSDSDYVLIDDLQLLPKDKALEEKIAMLIEANKKQLIISSTVAPNSMEVSTKLQERLQWGLTTNMTSHNQ</sequence>
<dbReference type="PRINTS" id="PR00051">
    <property type="entry name" value="DNAA"/>
</dbReference>
<dbReference type="GO" id="GO:0005886">
    <property type="term" value="C:plasma membrane"/>
    <property type="evidence" value="ECO:0007669"/>
    <property type="project" value="TreeGrafter"/>
</dbReference>
<evidence type="ECO:0000313" key="3">
    <source>
        <dbReference type="EMBL" id="CYV76167.1"/>
    </source>
</evidence>
<organism evidence="3 4">
    <name type="scientific">Streptococcus suis</name>
    <dbReference type="NCBI Taxonomy" id="1307"/>
    <lineage>
        <taxon>Bacteria</taxon>
        <taxon>Bacillati</taxon>
        <taxon>Bacillota</taxon>
        <taxon>Bacilli</taxon>
        <taxon>Lactobacillales</taxon>
        <taxon>Streptococcaceae</taxon>
        <taxon>Streptococcus</taxon>
    </lineage>
</organism>
<dbReference type="SUPFAM" id="SSF52540">
    <property type="entry name" value="P-loop containing nucleoside triphosphate hydrolases"/>
    <property type="match status" value="1"/>
</dbReference>